<dbReference type="Gene3D" id="2.40.128.410">
    <property type="match status" value="1"/>
</dbReference>
<organism evidence="2 3">
    <name type="scientific">Winogradskyella eximia</name>
    <dbReference type="NCBI Taxonomy" id="262006"/>
    <lineage>
        <taxon>Bacteria</taxon>
        <taxon>Pseudomonadati</taxon>
        <taxon>Bacteroidota</taxon>
        <taxon>Flavobacteriia</taxon>
        <taxon>Flavobacteriales</taxon>
        <taxon>Flavobacteriaceae</taxon>
        <taxon>Winogradskyella</taxon>
    </lineage>
</organism>
<name>A0A3D9H725_9FLAO</name>
<dbReference type="OrthoDB" id="1440135at2"/>
<protein>
    <submittedName>
        <fullName evidence="2">Uncharacterized protein DUF4251</fullName>
    </submittedName>
</protein>
<keyword evidence="1" id="KW-0732">Signal</keyword>
<sequence>MKKLVLIALLFSLSATTFVTAQSKQTQKEVFATTYHNTKALINSQQFLYVGEMVYNNETREVLNDEINTLIINKSEVSGKVVSIKSDKKTVNVTGKIENYNVSFNDQKQEVNISFNVKTGNKTATLNIEVKPNGNAFLTVTSAGVENISWTGKLKNLK</sequence>
<evidence type="ECO:0000313" key="3">
    <source>
        <dbReference type="Proteomes" id="UP000256980"/>
    </source>
</evidence>
<keyword evidence="3" id="KW-1185">Reference proteome</keyword>
<dbReference type="AlphaFoldDB" id="A0A3D9H725"/>
<dbReference type="InterPro" id="IPR025347">
    <property type="entry name" value="DUF4251"/>
</dbReference>
<dbReference type="Pfam" id="PF14059">
    <property type="entry name" value="DUF4251"/>
    <property type="match status" value="1"/>
</dbReference>
<proteinExistence type="predicted"/>
<evidence type="ECO:0000256" key="1">
    <source>
        <dbReference type="SAM" id="SignalP"/>
    </source>
</evidence>
<accession>A0A3D9H725</accession>
<dbReference type="EMBL" id="QRDV01000002">
    <property type="protein sequence ID" value="RED45303.1"/>
    <property type="molecule type" value="Genomic_DNA"/>
</dbReference>
<gene>
    <name evidence="2" type="ORF">DFQ10_102171</name>
</gene>
<feature type="chain" id="PRO_5017807361" evidence="1">
    <location>
        <begin position="22"/>
        <end position="158"/>
    </location>
</feature>
<dbReference type="RefSeq" id="WP_115816613.1">
    <property type="nucleotide sequence ID" value="NZ_QRDV01000002.1"/>
</dbReference>
<feature type="signal peptide" evidence="1">
    <location>
        <begin position="1"/>
        <end position="21"/>
    </location>
</feature>
<dbReference type="Proteomes" id="UP000256980">
    <property type="component" value="Unassembled WGS sequence"/>
</dbReference>
<reference evidence="2 3" key="1">
    <citation type="submission" date="2018-07" db="EMBL/GenBank/DDBJ databases">
        <title>Genomic Encyclopedia of Type Strains, Phase III (KMG-III): the genomes of soil and plant-associated and newly described type strains.</title>
        <authorList>
            <person name="Whitman W."/>
        </authorList>
    </citation>
    <scope>NUCLEOTIDE SEQUENCE [LARGE SCALE GENOMIC DNA]</scope>
    <source>
        <strain evidence="2 3">CECT 7946</strain>
    </source>
</reference>
<evidence type="ECO:0000313" key="2">
    <source>
        <dbReference type="EMBL" id="RED45303.1"/>
    </source>
</evidence>
<comment type="caution">
    <text evidence="2">The sequence shown here is derived from an EMBL/GenBank/DDBJ whole genome shotgun (WGS) entry which is preliminary data.</text>
</comment>